<reference evidence="2" key="1">
    <citation type="journal article" date="2023" name="G3 (Bethesda)">
        <title>Genome assembly and association tests identify interacting loci associated with vigor, precocity, and sex in interspecific pistachio rootstocks.</title>
        <authorList>
            <person name="Palmer W."/>
            <person name="Jacygrad E."/>
            <person name="Sagayaradj S."/>
            <person name="Cavanaugh K."/>
            <person name="Han R."/>
            <person name="Bertier L."/>
            <person name="Beede B."/>
            <person name="Kafkas S."/>
            <person name="Golino D."/>
            <person name="Preece J."/>
            <person name="Michelmore R."/>
        </authorList>
    </citation>
    <scope>NUCLEOTIDE SEQUENCE [LARGE SCALE GENOMIC DNA]</scope>
</reference>
<protein>
    <submittedName>
        <fullName evidence="1">Uncharacterized protein</fullName>
    </submittedName>
</protein>
<gene>
    <name evidence="1" type="ORF">Pint_33611</name>
</gene>
<sequence length="872" mass="97029">MATITNKPSSSSPLPSTRPNPSARNSETKDPMRRSFTGNPFNKPSSIVPNSRGGFNPNTPANSPSDFLRRSSIGRESVSSLRDFTDKENGKDANLNTAKVRSPASVSKGTKNFMSPTISAASKFSASPRKKILAERNEPVRSSASFSDARSQVMEDNEPKPEKSSSKKKTLSFSDVKSLIMEDDDFLKPEMGLNQNKIEASHDSTISDLADVTLEWEKNDLTSLAENVNQVDDCVNLDSTITDLADVTLEWEKNDVTSLAENVNQVDDSVNLDPTFKIGPRTSCSISTPMLAPLDADPSMPPYDPKTNYLSPRPQFLHYQPNPLIELIRIKNRDGKRLEESFLSESDGEVSGILSDDSQKESEDVSSDETVKEEAEAAIEEEETEFSVSEPNPFSIDKFEESVQAKRVCKSKFFTRSKFFAFLVVMVVAGLSISVIKSPVTDLDFSNLYVSPEITEFAKVSFERLAQRSQLWAANSFSYLCKRISDLREVPKLGPSQYSNLTDLFEEYHREADVELKYEQNFLTPIWERDVGTKPSEEGDSEIETDENVDNSPRFEEQVHQEIDDISEDHTDSEPEEACLTLPAEEVEPSEANTSASSDDHNDIKPQTHQPEVILEATVQPESEAREPQVESNMNSYAETESTRAEANESQVESDKNLYAELVSTRAENIHQSSELDAAMGHDHPQISATEDITTVNGSEVEFLTTNVLGIFLLVLLSLLATTAFFKHAKKGKPSTPNAATPVDQPAMTKKLDYSPISVTSEHTFRERLSSKDWQTEVDMVVESCPSEMSSFKSSSYSKKGHKESSEGQSQERKTRKSDRRESLASSDFSMGSPSYGSFTTYEKIPKKHGFDDEVVTPVRRSSRLRNQVTSP</sequence>
<name>A0ACC0X6S7_9ROSI</name>
<evidence type="ECO:0000313" key="2">
    <source>
        <dbReference type="Proteomes" id="UP001163603"/>
    </source>
</evidence>
<accession>A0ACC0X6S7</accession>
<dbReference type="EMBL" id="CM047749">
    <property type="protein sequence ID" value="KAJ0011372.1"/>
    <property type="molecule type" value="Genomic_DNA"/>
</dbReference>
<keyword evidence="2" id="KW-1185">Reference proteome</keyword>
<dbReference type="Proteomes" id="UP001163603">
    <property type="component" value="Chromosome 14"/>
</dbReference>
<proteinExistence type="predicted"/>
<organism evidence="1 2">
    <name type="scientific">Pistacia integerrima</name>
    <dbReference type="NCBI Taxonomy" id="434235"/>
    <lineage>
        <taxon>Eukaryota</taxon>
        <taxon>Viridiplantae</taxon>
        <taxon>Streptophyta</taxon>
        <taxon>Embryophyta</taxon>
        <taxon>Tracheophyta</taxon>
        <taxon>Spermatophyta</taxon>
        <taxon>Magnoliopsida</taxon>
        <taxon>eudicotyledons</taxon>
        <taxon>Gunneridae</taxon>
        <taxon>Pentapetalae</taxon>
        <taxon>rosids</taxon>
        <taxon>malvids</taxon>
        <taxon>Sapindales</taxon>
        <taxon>Anacardiaceae</taxon>
        <taxon>Pistacia</taxon>
    </lineage>
</organism>
<evidence type="ECO:0000313" key="1">
    <source>
        <dbReference type="EMBL" id="KAJ0011372.1"/>
    </source>
</evidence>
<comment type="caution">
    <text evidence="1">The sequence shown here is derived from an EMBL/GenBank/DDBJ whole genome shotgun (WGS) entry which is preliminary data.</text>
</comment>